<dbReference type="Gene3D" id="1.10.287.110">
    <property type="entry name" value="DnaJ domain"/>
    <property type="match status" value="1"/>
</dbReference>
<keyword evidence="1" id="KW-0143">Chaperone</keyword>
<comment type="caution">
    <text evidence="3">The sequence shown here is derived from an EMBL/GenBank/DDBJ whole genome shotgun (WGS) entry which is preliminary data.</text>
</comment>
<feature type="domain" description="J" evidence="2">
    <location>
        <begin position="166"/>
        <end position="223"/>
    </location>
</feature>
<evidence type="ECO:0000259" key="2">
    <source>
        <dbReference type="PROSITE" id="PS50076"/>
    </source>
</evidence>
<dbReference type="InterPro" id="IPR001623">
    <property type="entry name" value="DnaJ_domain"/>
</dbReference>
<evidence type="ECO:0000313" key="3">
    <source>
        <dbReference type="EMBL" id="KHT51353.1"/>
    </source>
</evidence>
<dbReference type="OrthoDB" id="581986at2"/>
<dbReference type="Pfam" id="PF12339">
    <property type="entry name" value="DNAJ_related"/>
    <property type="match status" value="1"/>
</dbReference>
<name>A0A0B3Y563_9ALTE</name>
<keyword evidence="4" id="KW-1185">Reference proteome</keyword>
<dbReference type="InterPro" id="IPR036869">
    <property type="entry name" value="J_dom_sf"/>
</dbReference>
<evidence type="ECO:0000313" key="4">
    <source>
        <dbReference type="Proteomes" id="UP000031197"/>
    </source>
</evidence>
<organism evidence="3 4">
    <name type="scientific">Alteromonas marina</name>
    <dbReference type="NCBI Taxonomy" id="203795"/>
    <lineage>
        <taxon>Bacteria</taxon>
        <taxon>Pseudomonadati</taxon>
        <taxon>Pseudomonadota</taxon>
        <taxon>Gammaproteobacteria</taxon>
        <taxon>Alteromonadales</taxon>
        <taxon>Alteromonadaceae</taxon>
        <taxon>Alteromonas/Salinimonas group</taxon>
        <taxon>Alteromonas</taxon>
    </lineage>
</organism>
<reference evidence="3 4" key="1">
    <citation type="submission" date="2014-12" db="EMBL/GenBank/DDBJ databases">
        <title>Genome sequencing of Alteromonas marina AD001.</title>
        <authorList>
            <person name="Adrian T.G.S."/>
            <person name="Chan K.G."/>
        </authorList>
    </citation>
    <scope>NUCLEOTIDE SEQUENCE [LARGE SCALE GENOMIC DNA]</scope>
    <source>
        <strain evidence="3 4">AD001</strain>
    </source>
</reference>
<sequence>MNTQPDARNIHALQAELLVDVLSTQKALFINGISEYALIELLKKAPYKLFDEDALRDPLMLFKTHFILFHALYQLKQYWIEQNEGVLEIHALGIKLNNFDESVPAHSNDEQAVTALQNHDALAEYYLDWGNFEETDRKTVDTLLNAFWQRMSGGCNSRHDQEDISTSHTVLGLSEGEPVTLVQLKHVYKRRLQSAHPDKGGTQQEAQSVIHAYQVLSRYYSSK</sequence>
<dbReference type="SUPFAM" id="SSF46565">
    <property type="entry name" value="Chaperone J-domain"/>
    <property type="match status" value="1"/>
</dbReference>
<dbReference type="AlphaFoldDB" id="A0A0B3Y563"/>
<gene>
    <name evidence="3" type="ORF">RJ41_12015</name>
</gene>
<accession>A0A0B3Y563</accession>
<protein>
    <submittedName>
        <fullName evidence="3">Molecular chaperone DnaJ</fullName>
    </submittedName>
</protein>
<proteinExistence type="predicted"/>
<dbReference type="EMBL" id="JWLW01000019">
    <property type="protein sequence ID" value="KHT51353.1"/>
    <property type="molecule type" value="Genomic_DNA"/>
</dbReference>
<dbReference type="Proteomes" id="UP000031197">
    <property type="component" value="Unassembled WGS sequence"/>
</dbReference>
<evidence type="ECO:0000256" key="1">
    <source>
        <dbReference type="ARBA" id="ARBA00023186"/>
    </source>
</evidence>
<dbReference type="InterPro" id="IPR021059">
    <property type="entry name" value="DnaJ-related_N"/>
</dbReference>
<dbReference type="PROSITE" id="PS50076">
    <property type="entry name" value="DNAJ_2"/>
    <property type="match status" value="1"/>
</dbReference>
<dbReference type="RefSeq" id="WP_039221022.1">
    <property type="nucleotide sequence ID" value="NZ_JWLW01000019.1"/>
</dbReference>